<dbReference type="Gene3D" id="3.20.20.140">
    <property type="entry name" value="Metal-dependent hydrolases"/>
    <property type="match status" value="1"/>
</dbReference>
<dbReference type="RefSeq" id="WP_348641195.1">
    <property type="nucleotide sequence ID" value="NZ_JACHIP010000001.1"/>
</dbReference>
<dbReference type="AlphaFoldDB" id="A0A7W8E167"/>
<name>A0A7W8E167_9BACT</name>
<dbReference type="GO" id="GO:0004151">
    <property type="term" value="F:dihydroorotase activity"/>
    <property type="evidence" value="ECO:0007669"/>
    <property type="project" value="UniProtKB-EC"/>
</dbReference>
<reference evidence="3 4" key="1">
    <citation type="submission" date="2020-08" db="EMBL/GenBank/DDBJ databases">
        <title>Genomic Encyclopedia of Type Strains, Phase IV (KMG-V): Genome sequencing to study the core and pangenomes of soil and plant-associated prokaryotes.</title>
        <authorList>
            <person name="Whitman W."/>
        </authorList>
    </citation>
    <scope>NUCLEOTIDE SEQUENCE [LARGE SCALE GENOMIC DNA]</scope>
    <source>
        <strain evidence="3 4">M8UP14</strain>
    </source>
</reference>
<evidence type="ECO:0000256" key="2">
    <source>
        <dbReference type="SAM" id="SignalP"/>
    </source>
</evidence>
<evidence type="ECO:0000313" key="4">
    <source>
        <dbReference type="Proteomes" id="UP000540989"/>
    </source>
</evidence>
<keyword evidence="2" id="KW-0732">Signal</keyword>
<evidence type="ECO:0000256" key="1">
    <source>
        <dbReference type="SAM" id="MobiDB-lite"/>
    </source>
</evidence>
<sequence length="472" mass="50399">MGIMGLRRRLAGICTAAVLLSASSLCIAAQEGGPAAPVPPNPLAYDLLLKGGHVLDAKNKIDGLRDVGIKDGKIAAVGEHLEAKDALKTVDVHGFYVTPGLIDIHVHAYAGTGEKNSYAGDNSVYPDGFTLRTGVTTVVDAGSSGRKNFDDFKDRVIDRSKTRVLAELNIVGAGMRGPKYEDNLDDMDGKLTGEKAKQYPGVVVGIKSAHFSGPEWKPFDQAVIAGTVADIPVMIDYGANRPERPLLQLVSTHLRPGDIYTHCFSGLRGEQNPQTGGPSEALVVMRKRGIYCDVGHGGGSFSWTVAGPIVATGYKPDSISTDLHITSMNNGMKDMLNVADKMMVLGETIPEVIEQMTSAPAHEIKQDQLGNLSIGSGADVAVLSVETGRFGFVDMYNTKRTGTKKLVCQLTLRDGKVVYDLNGISADTWDAKQHSADVRQASRWTTFNERPIGKSKFPLSTPAGTPVPATPK</sequence>
<dbReference type="SUPFAM" id="SSF51338">
    <property type="entry name" value="Composite domain of metallo-dependent hydrolases"/>
    <property type="match status" value="1"/>
</dbReference>
<dbReference type="InterPro" id="IPR032466">
    <property type="entry name" value="Metal_Hydrolase"/>
</dbReference>
<dbReference type="InterPro" id="IPR020043">
    <property type="entry name" value="Deacetylase_Atu3266-like"/>
</dbReference>
<accession>A0A7W8E167</accession>
<feature type="chain" id="PRO_5030718748" evidence="2">
    <location>
        <begin position="29"/>
        <end position="472"/>
    </location>
</feature>
<dbReference type="GO" id="GO:0019213">
    <property type="term" value="F:deacetylase activity"/>
    <property type="evidence" value="ECO:0007669"/>
    <property type="project" value="InterPro"/>
</dbReference>
<proteinExistence type="predicted"/>
<feature type="signal peptide" evidence="2">
    <location>
        <begin position="1"/>
        <end position="28"/>
    </location>
</feature>
<gene>
    <name evidence="3" type="ORF">HDF16_000157</name>
</gene>
<dbReference type="NCBIfam" id="NF006689">
    <property type="entry name" value="PRK09237.1"/>
    <property type="match status" value="1"/>
</dbReference>
<dbReference type="PANTHER" id="PTHR42717">
    <property type="entry name" value="DIHYDROOROTASE-RELATED"/>
    <property type="match status" value="1"/>
</dbReference>
<dbReference type="Proteomes" id="UP000540989">
    <property type="component" value="Unassembled WGS sequence"/>
</dbReference>
<comment type="caution">
    <text evidence="3">The sequence shown here is derived from an EMBL/GenBank/DDBJ whole genome shotgun (WGS) entry which is preliminary data.</text>
</comment>
<keyword evidence="3" id="KW-0378">Hydrolase</keyword>
<dbReference type="EC" id="3.5.2.3" evidence="3"/>
<feature type="region of interest" description="Disordered" evidence="1">
    <location>
        <begin position="451"/>
        <end position="472"/>
    </location>
</feature>
<dbReference type="EMBL" id="JACHIP010000001">
    <property type="protein sequence ID" value="MBB5055488.1"/>
    <property type="molecule type" value="Genomic_DNA"/>
</dbReference>
<dbReference type="PANTHER" id="PTHR42717:SF1">
    <property type="entry name" value="IMIDAZOLONEPROPIONASE AND RELATED AMIDOHYDROLASES"/>
    <property type="match status" value="1"/>
</dbReference>
<organism evidence="3 4">
    <name type="scientific">Granulicella aggregans</name>
    <dbReference type="NCBI Taxonomy" id="474949"/>
    <lineage>
        <taxon>Bacteria</taxon>
        <taxon>Pseudomonadati</taxon>
        <taxon>Acidobacteriota</taxon>
        <taxon>Terriglobia</taxon>
        <taxon>Terriglobales</taxon>
        <taxon>Acidobacteriaceae</taxon>
        <taxon>Granulicella</taxon>
    </lineage>
</organism>
<protein>
    <submittedName>
        <fullName evidence="3">Dihydroorotase</fullName>
        <ecNumber evidence="3">3.5.2.3</ecNumber>
    </submittedName>
</protein>
<keyword evidence="4" id="KW-1185">Reference proteome</keyword>
<dbReference type="Gene3D" id="2.30.40.10">
    <property type="entry name" value="Urease, subunit C, domain 1"/>
    <property type="match status" value="1"/>
</dbReference>
<dbReference type="SUPFAM" id="SSF51556">
    <property type="entry name" value="Metallo-dependent hydrolases"/>
    <property type="match status" value="1"/>
</dbReference>
<dbReference type="InterPro" id="IPR011059">
    <property type="entry name" value="Metal-dep_hydrolase_composite"/>
</dbReference>
<evidence type="ECO:0000313" key="3">
    <source>
        <dbReference type="EMBL" id="MBB5055488.1"/>
    </source>
</evidence>